<evidence type="ECO:0000256" key="1">
    <source>
        <dbReference type="SAM" id="MobiDB-lite"/>
    </source>
</evidence>
<dbReference type="AlphaFoldDB" id="A0A1G7A6Z6"/>
<gene>
    <name evidence="3" type="ORF">SAMN04488509_11936</name>
</gene>
<dbReference type="STRING" id="265719.SAMN04488509_11936"/>
<dbReference type="Proteomes" id="UP000199603">
    <property type="component" value="Unassembled WGS sequence"/>
</dbReference>
<evidence type="ECO:0000313" key="4">
    <source>
        <dbReference type="Proteomes" id="UP000199603"/>
    </source>
</evidence>
<proteinExistence type="predicted"/>
<accession>A0A1G7A6Z6</accession>
<feature type="region of interest" description="Disordered" evidence="1">
    <location>
        <begin position="145"/>
        <end position="168"/>
    </location>
</feature>
<protein>
    <recommendedName>
        <fullName evidence="2">DUF7832 domain-containing protein</fullName>
    </recommendedName>
</protein>
<dbReference type="Pfam" id="PF25191">
    <property type="entry name" value="DUF7832"/>
    <property type="match status" value="1"/>
</dbReference>
<dbReference type="RefSeq" id="WP_091245877.1">
    <property type="nucleotide sequence ID" value="NZ_FNAG01000019.1"/>
</dbReference>
<dbReference type="OrthoDB" id="4827574at2"/>
<reference evidence="3" key="1">
    <citation type="submission" date="2016-10" db="EMBL/GenBank/DDBJ databases">
        <authorList>
            <person name="de Groot N.N."/>
        </authorList>
    </citation>
    <scope>NUCLEOTIDE SEQUENCE [LARGE SCALE GENOMIC DNA]</scope>
    <source>
        <strain evidence="3">DSM 16957</strain>
    </source>
</reference>
<keyword evidence="4" id="KW-1185">Reference proteome</keyword>
<dbReference type="InterPro" id="IPR057154">
    <property type="entry name" value="DUF7832"/>
</dbReference>
<evidence type="ECO:0000259" key="2">
    <source>
        <dbReference type="Pfam" id="PF25191"/>
    </source>
</evidence>
<dbReference type="EMBL" id="FNAG01000019">
    <property type="protein sequence ID" value="SDE10267.1"/>
    <property type="molecule type" value="Genomic_DNA"/>
</dbReference>
<feature type="compositionally biased region" description="Low complexity" evidence="1">
    <location>
        <begin position="145"/>
        <end position="155"/>
    </location>
</feature>
<evidence type="ECO:0000313" key="3">
    <source>
        <dbReference type="EMBL" id="SDE10267.1"/>
    </source>
</evidence>
<organism evidence="3 4">
    <name type="scientific">Aquimonas voraii</name>
    <dbReference type="NCBI Taxonomy" id="265719"/>
    <lineage>
        <taxon>Bacteria</taxon>
        <taxon>Pseudomonadati</taxon>
        <taxon>Pseudomonadota</taxon>
        <taxon>Gammaproteobacteria</taxon>
        <taxon>Lysobacterales</taxon>
        <taxon>Lysobacteraceae</taxon>
        <taxon>Aquimonas</taxon>
    </lineage>
</organism>
<feature type="domain" description="DUF7832" evidence="2">
    <location>
        <begin position="3"/>
        <end position="102"/>
    </location>
</feature>
<sequence>MKKLDDAEIYLLNFEQAGTPPSAATTHIGMFLAWALLKGLGASSHINFDYHRLKAREITGSEFLNRYCGSTLVDKKDLNETGAAFANWYYDRYFHDYLDTFGLSPNASLDVLAKVSDNWQNYERVATVLDTRLLEWMEATGLSASSLSDAPDSTTAKNDSTAPTFASGARVGHGRFGPGEVLTSTVEAGRERVLIKFDSGAEKWLAVGIAPLTLLHDS</sequence>
<name>A0A1G7A6Z6_9GAMM</name>